<keyword evidence="1" id="KW-0472">Membrane</keyword>
<sequence>MTEVLPFLQLHGDQFSHHGLWLSLKSWLWCMIAWLSFPAIMLFLTRKHEKTGKDSVLGGKEPRNSTSAVARGAVALRPCRGRGWVDAHCALNSSNCILTTEFLWFGGGGSGRRVKH</sequence>
<protein>
    <submittedName>
        <fullName evidence="2">Uncharacterized protein</fullName>
    </submittedName>
</protein>
<proteinExistence type="predicted"/>
<feature type="transmembrane region" description="Helical" evidence="1">
    <location>
        <begin position="26"/>
        <end position="44"/>
    </location>
</feature>
<dbReference type="Proteomes" id="UP000024635">
    <property type="component" value="Unassembled WGS sequence"/>
</dbReference>
<name>A0A016TJ11_9BILA</name>
<reference evidence="3" key="1">
    <citation type="journal article" date="2015" name="Nat. Genet.">
        <title>The genome and transcriptome of the zoonotic hookworm Ancylostoma ceylanicum identify infection-specific gene families.</title>
        <authorList>
            <person name="Schwarz E.M."/>
            <person name="Hu Y."/>
            <person name="Antoshechkin I."/>
            <person name="Miller M.M."/>
            <person name="Sternberg P.W."/>
            <person name="Aroian R.V."/>
        </authorList>
    </citation>
    <scope>NUCLEOTIDE SEQUENCE</scope>
    <source>
        <strain evidence="3">HY135</strain>
    </source>
</reference>
<keyword evidence="1" id="KW-1133">Transmembrane helix</keyword>
<gene>
    <name evidence="2" type="primary">Acey_s0098.g3088</name>
    <name evidence="2" type="ORF">Y032_0098g3088</name>
</gene>
<evidence type="ECO:0000313" key="3">
    <source>
        <dbReference type="Proteomes" id="UP000024635"/>
    </source>
</evidence>
<evidence type="ECO:0000313" key="2">
    <source>
        <dbReference type="EMBL" id="EYC02711.1"/>
    </source>
</evidence>
<keyword evidence="1" id="KW-0812">Transmembrane</keyword>
<dbReference type="AlphaFoldDB" id="A0A016TJ11"/>
<dbReference type="EMBL" id="JARK01001434">
    <property type="protein sequence ID" value="EYC02711.1"/>
    <property type="molecule type" value="Genomic_DNA"/>
</dbReference>
<keyword evidence="3" id="KW-1185">Reference proteome</keyword>
<accession>A0A016TJ11</accession>
<comment type="caution">
    <text evidence="2">The sequence shown here is derived from an EMBL/GenBank/DDBJ whole genome shotgun (WGS) entry which is preliminary data.</text>
</comment>
<evidence type="ECO:0000256" key="1">
    <source>
        <dbReference type="SAM" id="Phobius"/>
    </source>
</evidence>
<organism evidence="2 3">
    <name type="scientific">Ancylostoma ceylanicum</name>
    <dbReference type="NCBI Taxonomy" id="53326"/>
    <lineage>
        <taxon>Eukaryota</taxon>
        <taxon>Metazoa</taxon>
        <taxon>Ecdysozoa</taxon>
        <taxon>Nematoda</taxon>
        <taxon>Chromadorea</taxon>
        <taxon>Rhabditida</taxon>
        <taxon>Rhabditina</taxon>
        <taxon>Rhabditomorpha</taxon>
        <taxon>Strongyloidea</taxon>
        <taxon>Ancylostomatidae</taxon>
        <taxon>Ancylostomatinae</taxon>
        <taxon>Ancylostoma</taxon>
    </lineage>
</organism>